<accession>A0AAE0JZS8</accession>
<keyword evidence="2" id="KW-1185">Reference proteome</keyword>
<reference evidence="1" key="1">
    <citation type="journal article" date="2023" name="Mol. Phylogenet. Evol.">
        <title>Genome-scale phylogeny and comparative genomics of the fungal order Sordariales.</title>
        <authorList>
            <person name="Hensen N."/>
            <person name="Bonometti L."/>
            <person name="Westerberg I."/>
            <person name="Brannstrom I.O."/>
            <person name="Guillou S."/>
            <person name="Cros-Aarteil S."/>
            <person name="Calhoun S."/>
            <person name="Haridas S."/>
            <person name="Kuo A."/>
            <person name="Mondo S."/>
            <person name="Pangilinan J."/>
            <person name="Riley R."/>
            <person name="LaButti K."/>
            <person name="Andreopoulos B."/>
            <person name="Lipzen A."/>
            <person name="Chen C."/>
            <person name="Yan M."/>
            <person name="Daum C."/>
            <person name="Ng V."/>
            <person name="Clum A."/>
            <person name="Steindorff A."/>
            <person name="Ohm R.A."/>
            <person name="Martin F."/>
            <person name="Silar P."/>
            <person name="Natvig D.O."/>
            <person name="Lalanne C."/>
            <person name="Gautier V."/>
            <person name="Ament-Velasquez S.L."/>
            <person name="Kruys A."/>
            <person name="Hutchinson M.I."/>
            <person name="Powell A.J."/>
            <person name="Barry K."/>
            <person name="Miller A.N."/>
            <person name="Grigoriev I.V."/>
            <person name="Debuchy R."/>
            <person name="Gladieux P."/>
            <person name="Hiltunen Thoren M."/>
            <person name="Johannesson H."/>
        </authorList>
    </citation>
    <scope>NUCLEOTIDE SEQUENCE</scope>
    <source>
        <strain evidence="1">CBS 958.72</strain>
    </source>
</reference>
<dbReference type="EMBL" id="JAULSN010000007">
    <property type="protein sequence ID" value="KAK3367010.1"/>
    <property type="molecule type" value="Genomic_DNA"/>
</dbReference>
<proteinExistence type="predicted"/>
<name>A0AAE0JZS8_9PEZI</name>
<gene>
    <name evidence="1" type="ORF">B0T24DRAFT_377748</name>
</gene>
<protein>
    <submittedName>
        <fullName evidence="1">Uncharacterized protein</fullName>
    </submittedName>
</protein>
<organism evidence="1 2">
    <name type="scientific">Lasiosphaeria ovina</name>
    <dbReference type="NCBI Taxonomy" id="92902"/>
    <lineage>
        <taxon>Eukaryota</taxon>
        <taxon>Fungi</taxon>
        <taxon>Dikarya</taxon>
        <taxon>Ascomycota</taxon>
        <taxon>Pezizomycotina</taxon>
        <taxon>Sordariomycetes</taxon>
        <taxon>Sordariomycetidae</taxon>
        <taxon>Sordariales</taxon>
        <taxon>Lasiosphaeriaceae</taxon>
        <taxon>Lasiosphaeria</taxon>
    </lineage>
</organism>
<dbReference type="AlphaFoldDB" id="A0AAE0JZS8"/>
<sequence length="221" mass="24471">MDECGDKHHGPVSFIDDGSILLVEGWQVGVVSATAGGVSWGPIRSNVHEMPHILRSTIPRFEALLDEASLLNRISKQECREEWLQYAASVGVLSATRNEPGHSDRVRRVSAIYAGCLRGEFTADIHDASFLYLWEHLGKGHFVTESGMLGCYDRHDNHPQSGDMVCLIKGSLRPLILRRQEKAGYYTLVSTGMLYAEPAVVNGQGLTSYEPTGNLEEFRIV</sequence>
<evidence type="ECO:0000313" key="1">
    <source>
        <dbReference type="EMBL" id="KAK3367010.1"/>
    </source>
</evidence>
<reference evidence="1" key="2">
    <citation type="submission" date="2023-06" db="EMBL/GenBank/DDBJ databases">
        <authorList>
            <consortium name="Lawrence Berkeley National Laboratory"/>
            <person name="Haridas S."/>
            <person name="Hensen N."/>
            <person name="Bonometti L."/>
            <person name="Westerberg I."/>
            <person name="Brannstrom I.O."/>
            <person name="Guillou S."/>
            <person name="Cros-Aarteil S."/>
            <person name="Calhoun S."/>
            <person name="Kuo A."/>
            <person name="Mondo S."/>
            <person name="Pangilinan J."/>
            <person name="Riley R."/>
            <person name="Labutti K."/>
            <person name="Andreopoulos B."/>
            <person name="Lipzen A."/>
            <person name="Chen C."/>
            <person name="Yanf M."/>
            <person name="Daum C."/>
            <person name="Ng V."/>
            <person name="Clum A."/>
            <person name="Steindorff A."/>
            <person name="Ohm R."/>
            <person name="Martin F."/>
            <person name="Silar P."/>
            <person name="Natvig D."/>
            <person name="Lalanne C."/>
            <person name="Gautier V."/>
            <person name="Ament-Velasquez S.L."/>
            <person name="Kruys A."/>
            <person name="Hutchinson M.I."/>
            <person name="Powell A.J."/>
            <person name="Barry K."/>
            <person name="Miller A.N."/>
            <person name="Grigoriev I.V."/>
            <person name="Debuchy R."/>
            <person name="Gladieux P."/>
            <person name="Thoren M.H."/>
            <person name="Johannesson H."/>
        </authorList>
    </citation>
    <scope>NUCLEOTIDE SEQUENCE</scope>
    <source>
        <strain evidence="1">CBS 958.72</strain>
    </source>
</reference>
<dbReference type="Proteomes" id="UP001287356">
    <property type="component" value="Unassembled WGS sequence"/>
</dbReference>
<evidence type="ECO:0000313" key="2">
    <source>
        <dbReference type="Proteomes" id="UP001287356"/>
    </source>
</evidence>
<comment type="caution">
    <text evidence="1">The sequence shown here is derived from an EMBL/GenBank/DDBJ whole genome shotgun (WGS) entry which is preliminary data.</text>
</comment>